<evidence type="ECO:0000256" key="1">
    <source>
        <dbReference type="ARBA" id="ARBA00004604"/>
    </source>
</evidence>
<keyword evidence="4" id="KW-0539">Nucleus</keyword>
<dbReference type="OrthoDB" id="6780543at2759"/>
<evidence type="ECO:0000313" key="8">
    <source>
        <dbReference type="Proteomes" id="UP000095751"/>
    </source>
</evidence>
<feature type="region of interest" description="Disordered" evidence="5">
    <location>
        <begin position="415"/>
        <end position="519"/>
    </location>
</feature>
<feature type="compositionally biased region" description="Basic residues" evidence="5">
    <location>
        <begin position="508"/>
        <end position="519"/>
    </location>
</feature>
<dbReference type="FunFam" id="1.10.287.4070:FF:000001">
    <property type="entry name" value="Probable Nucleolar protein 58"/>
    <property type="match status" value="1"/>
</dbReference>
<protein>
    <submittedName>
        <fullName evidence="7">Nop-domain-containing protein</fullName>
    </submittedName>
</protein>
<dbReference type="InterPro" id="IPR012976">
    <property type="entry name" value="NOSIC"/>
</dbReference>
<dbReference type="GO" id="GO:0030515">
    <property type="term" value="F:snoRNA binding"/>
    <property type="evidence" value="ECO:0007669"/>
    <property type="project" value="InterPro"/>
</dbReference>
<dbReference type="GO" id="GO:0042254">
    <property type="term" value="P:ribosome biogenesis"/>
    <property type="evidence" value="ECO:0007669"/>
    <property type="project" value="UniProtKB-KW"/>
</dbReference>
<feature type="domain" description="Nop" evidence="6">
    <location>
        <begin position="292"/>
        <end position="414"/>
    </location>
</feature>
<dbReference type="FunCoup" id="A0A1E7FUS5">
    <property type="interactions" value="584"/>
</dbReference>
<dbReference type="InterPro" id="IPR002687">
    <property type="entry name" value="Nop_dom"/>
</dbReference>
<dbReference type="InterPro" id="IPR012974">
    <property type="entry name" value="NOP58/56_N"/>
</dbReference>
<dbReference type="FunFam" id="1.10.246.90:FF:000004">
    <property type="entry name" value="Nucleolar protein 58"/>
    <property type="match status" value="1"/>
</dbReference>
<evidence type="ECO:0000256" key="5">
    <source>
        <dbReference type="SAM" id="MobiDB-lite"/>
    </source>
</evidence>
<name>A0A1E7FUS5_9STRA</name>
<comment type="similarity">
    <text evidence="2">Belongs to the NOP5/NOP56 family.</text>
</comment>
<dbReference type="InterPro" id="IPR036070">
    <property type="entry name" value="Nop_dom_sf"/>
</dbReference>
<feature type="compositionally biased region" description="Basic residues" evidence="5">
    <location>
        <begin position="466"/>
        <end position="477"/>
    </location>
</feature>
<dbReference type="SMART" id="SM00931">
    <property type="entry name" value="NOSIC"/>
    <property type="match status" value="1"/>
</dbReference>
<reference evidence="7 8" key="1">
    <citation type="submission" date="2016-09" db="EMBL/GenBank/DDBJ databases">
        <title>Extensive genetic diversity and differential bi-allelic expression allows diatom success in the polar Southern Ocean.</title>
        <authorList>
            <consortium name="DOE Joint Genome Institute"/>
            <person name="Mock T."/>
            <person name="Otillar R.P."/>
            <person name="Strauss J."/>
            <person name="Dupont C."/>
            <person name="Frickenhaus S."/>
            <person name="Maumus F."/>
            <person name="Mcmullan M."/>
            <person name="Sanges R."/>
            <person name="Schmutz J."/>
            <person name="Toseland A."/>
            <person name="Valas R."/>
            <person name="Veluchamy A."/>
            <person name="Ward B.J."/>
            <person name="Allen A."/>
            <person name="Barry K."/>
            <person name="Falciatore A."/>
            <person name="Ferrante M."/>
            <person name="Fortunato A.E."/>
            <person name="Gloeckner G."/>
            <person name="Gruber A."/>
            <person name="Hipkin R."/>
            <person name="Janech M."/>
            <person name="Kroth P."/>
            <person name="Leese F."/>
            <person name="Lindquist E."/>
            <person name="Lyon B.R."/>
            <person name="Martin J."/>
            <person name="Mayer C."/>
            <person name="Parker M."/>
            <person name="Quesneville H."/>
            <person name="Raymond J."/>
            <person name="Uhlig C."/>
            <person name="Valentin K.U."/>
            <person name="Worden A.Z."/>
            <person name="Armbrust E.V."/>
            <person name="Bowler C."/>
            <person name="Green B."/>
            <person name="Moulton V."/>
            <person name="Van Oosterhout C."/>
            <person name="Grigoriev I."/>
        </authorList>
    </citation>
    <scope>NUCLEOTIDE SEQUENCE [LARGE SCALE GENOMIC DNA]</scope>
    <source>
        <strain evidence="7 8">CCMP1102</strain>
    </source>
</reference>
<dbReference type="Gene3D" id="1.10.287.4070">
    <property type="match status" value="1"/>
</dbReference>
<dbReference type="EMBL" id="KV784353">
    <property type="protein sequence ID" value="OEU21911.1"/>
    <property type="molecule type" value="Genomic_DNA"/>
</dbReference>
<dbReference type="AlphaFoldDB" id="A0A1E7FUS5"/>
<dbReference type="PROSITE" id="PS51358">
    <property type="entry name" value="NOP"/>
    <property type="match status" value="1"/>
</dbReference>
<evidence type="ECO:0000259" key="6">
    <source>
        <dbReference type="PROSITE" id="PS51358"/>
    </source>
</evidence>
<accession>A0A1E7FUS5</accession>
<proteinExistence type="inferred from homology"/>
<dbReference type="GO" id="GO:0031428">
    <property type="term" value="C:box C/D methylation guide snoRNP complex"/>
    <property type="evidence" value="ECO:0007669"/>
    <property type="project" value="InterPro"/>
</dbReference>
<dbReference type="KEGG" id="fcy:FRACYDRAFT_273707"/>
<dbReference type="InParanoid" id="A0A1E7FUS5"/>
<evidence type="ECO:0000313" key="7">
    <source>
        <dbReference type="EMBL" id="OEU21911.1"/>
    </source>
</evidence>
<gene>
    <name evidence="7" type="ORF">FRACYDRAFT_273707</name>
</gene>
<dbReference type="Pfam" id="PF08156">
    <property type="entry name" value="NOP5NT"/>
    <property type="match status" value="1"/>
</dbReference>
<sequence>MLVLFETPAGYSLFKVSDEKKLKKTDAEDIHETFFKDSKTASKYMSLVSFQPFEDTADAVTAATSILEGKVSKSLKKFLKKKLKKAASSSLAVADKALGLSIKEGFGDATKVVSDDKTNELFRGLRCYMDELFDTDGGIKAEDLRAMQLGLSHSLSRYKLKFSADKVDTMVVQAVGLLDELDKEINTYAMRVKEWYGWHFPELQAILNENSHYAKLVLKCGMRPNFSKTDLSEILDDETIEATVKEAAEVSMGTEIAEIDIINIQALAEQVLSMSEYRAQLFEYLKNRMNAIAPNLTVLVGELVGARLIAHAGSLMNLAKQPASTVQILGAEKALFRALKTKSDTPKYGLIYHASLVGQAAPKNKGKISRVLAAKCALGIRVDALTDETAEQVDTTIGYEGRAKVEARLRQLEGGSIGASNGDLKSKKTAKYDPVAAKTSASGSTYNASSDMIMDDAAPATEEKEKKKKKKDKRKSKSGGDDDEDDAPKKKKRKTEEDGDEEKEKKSKKEKKKKKKSMS</sequence>
<dbReference type="PANTHER" id="PTHR10894:SF1">
    <property type="entry name" value="NUCLEOLAR PROTEIN 58"/>
    <property type="match status" value="1"/>
</dbReference>
<dbReference type="SUPFAM" id="SSF89124">
    <property type="entry name" value="Nop domain"/>
    <property type="match status" value="1"/>
</dbReference>
<comment type="subcellular location">
    <subcellularLocation>
        <location evidence="1">Nucleus</location>
        <location evidence="1">Nucleolus</location>
    </subcellularLocation>
</comment>
<dbReference type="InterPro" id="IPR042239">
    <property type="entry name" value="Nop_C"/>
</dbReference>
<evidence type="ECO:0000256" key="2">
    <source>
        <dbReference type="ARBA" id="ARBA00009211"/>
    </source>
</evidence>
<dbReference type="InterPro" id="IPR045056">
    <property type="entry name" value="Nop56/Nop58"/>
</dbReference>
<evidence type="ECO:0000256" key="4">
    <source>
        <dbReference type="ARBA" id="ARBA00023242"/>
    </source>
</evidence>
<evidence type="ECO:0000256" key="3">
    <source>
        <dbReference type="ARBA" id="ARBA00022517"/>
    </source>
</evidence>
<feature type="compositionally biased region" description="Polar residues" evidence="5">
    <location>
        <begin position="439"/>
        <end position="450"/>
    </location>
</feature>
<dbReference type="GO" id="GO:0032040">
    <property type="term" value="C:small-subunit processome"/>
    <property type="evidence" value="ECO:0007669"/>
    <property type="project" value="InterPro"/>
</dbReference>
<dbReference type="Gene3D" id="1.10.246.90">
    <property type="entry name" value="Nop domain"/>
    <property type="match status" value="1"/>
</dbReference>
<dbReference type="PANTHER" id="PTHR10894">
    <property type="entry name" value="NUCLEOLAR PROTEIN 5 NUCLEOLAR PROTEIN NOP5 NOP58"/>
    <property type="match status" value="1"/>
</dbReference>
<dbReference type="Pfam" id="PF01798">
    <property type="entry name" value="Nop"/>
    <property type="match status" value="1"/>
</dbReference>
<dbReference type="Proteomes" id="UP000095751">
    <property type="component" value="Unassembled WGS sequence"/>
</dbReference>
<organism evidence="7 8">
    <name type="scientific">Fragilariopsis cylindrus CCMP1102</name>
    <dbReference type="NCBI Taxonomy" id="635003"/>
    <lineage>
        <taxon>Eukaryota</taxon>
        <taxon>Sar</taxon>
        <taxon>Stramenopiles</taxon>
        <taxon>Ochrophyta</taxon>
        <taxon>Bacillariophyta</taxon>
        <taxon>Bacillariophyceae</taxon>
        <taxon>Bacillariophycidae</taxon>
        <taxon>Bacillariales</taxon>
        <taxon>Bacillariaceae</taxon>
        <taxon>Fragilariopsis</taxon>
    </lineage>
</organism>
<keyword evidence="8" id="KW-1185">Reference proteome</keyword>
<keyword evidence="3" id="KW-0690">Ribosome biogenesis</keyword>